<evidence type="ECO:0000313" key="3">
    <source>
        <dbReference type="Proteomes" id="UP000838756"/>
    </source>
</evidence>
<dbReference type="Pfam" id="PF00112">
    <property type="entry name" value="Peptidase_C1"/>
    <property type="match status" value="1"/>
</dbReference>
<feature type="domain" description="Peptidase C1A papain C-terminal" evidence="1">
    <location>
        <begin position="41"/>
        <end position="96"/>
    </location>
</feature>
<organism evidence="2 3">
    <name type="scientific">Pararge aegeria aegeria</name>
    <dbReference type="NCBI Taxonomy" id="348720"/>
    <lineage>
        <taxon>Eukaryota</taxon>
        <taxon>Metazoa</taxon>
        <taxon>Ecdysozoa</taxon>
        <taxon>Arthropoda</taxon>
        <taxon>Hexapoda</taxon>
        <taxon>Insecta</taxon>
        <taxon>Pterygota</taxon>
        <taxon>Neoptera</taxon>
        <taxon>Endopterygota</taxon>
        <taxon>Lepidoptera</taxon>
        <taxon>Glossata</taxon>
        <taxon>Ditrysia</taxon>
        <taxon>Papilionoidea</taxon>
        <taxon>Nymphalidae</taxon>
        <taxon>Satyrinae</taxon>
        <taxon>Satyrini</taxon>
        <taxon>Parargina</taxon>
        <taxon>Pararge</taxon>
    </lineage>
</organism>
<evidence type="ECO:0000259" key="1">
    <source>
        <dbReference type="Pfam" id="PF00112"/>
    </source>
</evidence>
<keyword evidence="3" id="KW-1185">Reference proteome</keyword>
<comment type="caution">
    <text evidence="2">The sequence shown here is derived from an EMBL/GenBank/DDBJ whole genome shotgun (WGS) entry which is preliminary data.</text>
</comment>
<dbReference type="Proteomes" id="UP000838756">
    <property type="component" value="Unassembled WGS sequence"/>
</dbReference>
<dbReference type="Gene3D" id="3.90.70.10">
    <property type="entry name" value="Cysteine proteinases"/>
    <property type="match status" value="1"/>
</dbReference>
<dbReference type="AlphaFoldDB" id="A0A8S4S9H6"/>
<dbReference type="SUPFAM" id="SSF54001">
    <property type="entry name" value="Cysteine proteinases"/>
    <property type="match status" value="1"/>
</dbReference>
<dbReference type="EMBL" id="CAKXAJ010026135">
    <property type="protein sequence ID" value="CAH2258037.1"/>
    <property type="molecule type" value="Genomic_DNA"/>
</dbReference>
<accession>A0A8S4S9H6</accession>
<evidence type="ECO:0000313" key="2">
    <source>
        <dbReference type="EMBL" id="CAH2258037.1"/>
    </source>
</evidence>
<sequence length="102" mass="11137">MLELRNAGQVLIGGLHTLLRTLWIILRHAGFLTMFSVTEHGSPKDLNHAVQLVGYDLTAEVPYYIAKNSWGKSFGVNGYIQLAIGSNICGLANEVATIDIKP</sequence>
<name>A0A8S4S9H6_9NEOP</name>
<dbReference type="InterPro" id="IPR025660">
    <property type="entry name" value="Pept_his_AS"/>
</dbReference>
<dbReference type="InterPro" id="IPR038765">
    <property type="entry name" value="Papain-like_cys_pep_sf"/>
</dbReference>
<dbReference type="OrthoDB" id="498368at2759"/>
<dbReference type="PROSITE" id="PS00639">
    <property type="entry name" value="THIOL_PROTEASE_HIS"/>
    <property type="match status" value="1"/>
</dbReference>
<dbReference type="InterPro" id="IPR000668">
    <property type="entry name" value="Peptidase_C1A_C"/>
</dbReference>
<gene>
    <name evidence="2" type="primary">jg26740</name>
    <name evidence="2" type="ORF">PAEG_LOCUS23248</name>
</gene>
<proteinExistence type="predicted"/>
<reference evidence="2" key="1">
    <citation type="submission" date="2022-03" db="EMBL/GenBank/DDBJ databases">
        <authorList>
            <person name="Lindestad O."/>
        </authorList>
    </citation>
    <scope>NUCLEOTIDE SEQUENCE</scope>
</reference>
<dbReference type="GO" id="GO:0006508">
    <property type="term" value="P:proteolysis"/>
    <property type="evidence" value="ECO:0007669"/>
    <property type="project" value="InterPro"/>
</dbReference>
<dbReference type="GO" id="GO:0008234">
    <property type="term" value="F:cysteine-type peptidase activity"/>
    <property type="evidence" value="ECO:0007669"/>
    <property type="project" value="InterPro"/>
</dbReference>
<protein>
    <submittedName>
        <fullName evidence="2">Jg26740 protein</fullName>
    </submittedName>
</protein>